<sequence>MPEPFLYGQQRYITQISHSQSVNWIRKDDESTVEMRPIGILPTKSTTTFNYFRFLIEMKRLYLTCIEGGSIDLIYITYSSFLRIHFDGSTAGDFSNALL</sequence>
<reference evidence="1 2" key="1">
    <citation type="journal article" date="2019" name="G3 (Bethesda)">
        <title>Sequencing of a Wild Apple (Malus baccata) Genome Unravels the Differences Between Cultivated and Wild Apple Species Regarding Disease Resistance and Cold Tolerance.</title>
        <authorList>
            <person name="Chen X."/>
        </authorList>
    </citation>
    <scope>NUCLEOTIDE SEQUENCE [LARGE SCALE GENOMIC DNA]</scope>
    <source>
        <strain evidence="2">cv. Shandingzi</strain>
        <tissue evidence="1">Leaves</tissue>
    </source>
</reference>
<evidence type="ECO:0000313" key="2">
    <source>
        <dbReference type="Proteomes" id="UP000315295"/>
    </source>
</evidence>
<dbReference type="Proteomes" id="UP000315295">
    <property type="component" value="Unassembled WGS sequence"/>
</dbReference>
<accession>A0A540M769</accession>
<name>A0A540M769_MALBA</name>
<comment type="caution">
    <text evidence="1">The sequence shown here is derived from an EMBL/GenBank/DDBJ whole genome shotgun (WGS) entry which is preliminary data.</text>
</comment>
<dbReference type="EMBL" id="VIEB01000346">
    <property type="protein sequence ID" value="TQD94362.1"/>
    <property type="molecule type" value="Genomic_DNA"/>
</dbReference>
<proteinExistence type="predicted"/>
<evidence type="ECO:0000313" key="1">
    <source>
        <dbReference type="EMBL" id="TQD94362.1"/>
    </source>
</evidence>
<dbReference type="AlphaFoldDB" id="A0A540M769"/>
<gene>
    <name evidence="1" type="ORF">C1H46_020048</name>
</gene>
<keyword evidence="2" id="KW-1185">Reference proteome</keyword>
<organism evidence="1 2">
    <name type="scientific">Malus baccata</name>
    <name type="common">Siberian crab apple</name>
    <name type="synonym">Pyrus baccata</name>
    <dbReference type="NCBI Taxonomy" id="106549"/>
    <lineage>
        <taxon>Eukaryota</taxon>
        <taxon>Viridiplantae</taxon>
        <taxon>Streptophyta</taxon>
        <taxon>Embryophyta</taxon>
        <taxon>Tracheophyta</taxon>
        <taxon>Spermatophyta</taxon>
        <taxon>Magnoliopsida</taxon>
        <taxon>eudicotyledons</taxon>
        <taxon>Gunneridae</taxon>
        <taxon>Pentapetalae</taxon>
        <taxon>rosids</taxon>
        <taxon>fabids</taxon>
        <taxon>Rosales</taxon>
        <taxon>Rosaceae</taxon>
        <taxon>Amygdaloideae</taxon>
        <taxon>Maleae</taxon>
        <taxon>Malus</taxon>
    </lineage>
</organism>
<protein>
    <submittedName>
        <fullName evidence="1">Uncharacterized protein</fullName>
    </submittedName>
</protein>